<keyword evidence="3" id="KW-1185">Reference proteome</keyword>
<evidence type="ECO:0000256" key="1">
    <source>
        <dbReference type="SAM" id="Phobius"/>
    </source>
</evidence>
<keyword evidence="1" id="KW-0472">Membrane</keyword>
<accession>A0ABV7AA62</accession>
<keyword evidence="1" id="KW-1133">Transmembrane helix</keyword>
<feature type="transmembrane region" description="Helical" evidence="1">
    <location>
        <begin position="45"/>
        <end position="65"/>
    </location>
</feature>
<keyword evidence="1" id="KW-0812">Transmembrane</keyword>
<organism evidence="2 3">
    <name type="scientific">Virgibacillus sediminis</name>
    <dbReference type="NCBI Taxonomy" id="202260"/>
    <lineage>
        <taxon>Bacteria</taxon>
        <taxon>Bacillati</taxon>
        <taxon>Bacillota</taxon>
        <taxon>Bacilli</taxon>
        <taxon>Bacillales</taxon>
        <taxon>Bacillaceae</taxon>
        <taxon>Virgibacillus</taxon>
    </lineage>
</organism>
<proteinExistence type="predicted"/>
<dbReference type="Proteomes" id="UP001595387">
    <property type="component" value="Unassembled WGS sequence"/>
</dbReference>
<protein>
    <submittedName>
        <fullName evidence="2">YqhV family protein</fullName>
    </submittedName>
</protein>
<evidence type="ECO:0000313" key="3">
    <source>
        <dbReference type="Proteomes" id="UP001595387"/>
    </source>
</evidence>
<dbReference type="InterPro" id="IPR020390">
    <property type="entry name" value="Uncharacterised_YqhV"/>
</dbReference>
<reference evidence="3" key="1">
    <citation type="journal article" date="2019" name="Int. J. Syst. Evol. Microbiol.">
        <title>The Global Catalogue of Microorganisms (GCM) 10K type strain sequencing project: providing services to taxonomists for standard genome sequencing and annotation.</title>
        <authorList>
            <consortium name="The Broad Institute Genomics Platform"/>
            <consortium name="The Broad Institute Genome Sequencing Center for Infectious Disease"/>
            <person name="Wu L."/>
            <person name="Ma J."/>
        </authorList>
    </citation>
    <scope>NUCLEOTIDE SEQUENCE [LARGE SCALE GENOMIC DNA]</scope>
    <source>
        <strain evidence="3">KCTC 13193</strain>
    </source>
</reference>
<dbReference type="RefSeq" id="WP_390307753.1">
    <property type="nucleotide sequence ID" value="NZ_JBHRRZ010000039.1"/>
</dbReference>
<gene>
    <name evidence="2" type="ORF">ACFODW_15775</name>
</gene>
<dbReference type="EMBL" id="JBHRRZ010000039">
    <property type="protein sequence ID" value="MFC2949781.1"/>
    <property type="molecule type" value="Genomic_DNA"/>
</dbReference>
<feature type="transmembrane region" description="Helical" evidence="1">
    <location>
        <begin position="71"/>
        <end position="88"/>
    </location>
</feature>
<evidence type="ECO:0000313" key="2">
    <source>
        <dbReference type="EMBL" id="MFC2949781.1"/>
    </source>
</evidence>
<dbReference type="Pfam" id="PF10942">
    <property type="entry name" value="DUF2619"/>
    <property type="match status" value="1"/>
</dbReference>
<feature type="transmembrane region" description="Helical" evidence="1">
    <location>
        <begin position="12"/>
        <end position="33"/>
    </location>
</feature>
<sequence length="90" mass="9766">MFTLLEKTVVAMALLRLLSGSIEIFAAFLMIKFNEIEKALIINSSLAFTGPLVLVATTTIGLYGLADKLSIEKAVWIVLGVTFILYGVKS</sequence>
<name>A0ABV7AA62_9BACI</name>
<comment type="caution">
    <text evidence="2">The sequence shown here is derived from an EMBL/GenBank/DDBJ whole genome shotgun (WGS) entry which is preliminary data.</text>
</comment>